<comment type="caution">
    <text evidence="2">The sequence shown here is derived from an EMBL/GenBank/DDBJ whole genome shotgun (WGS) entry which is preliminary data.</text>
</comment>
<feature type="signal peptide" evidence="1">
    <location>
        <begin position="1"/>
        <end position="19"/>
    </location>
</feature>
<organism evidence="2 3">
    <name type="scientific">Flavobacterium columnare</name>
    <dbReference type="NCBI Taxonomy" id="996"/>
    <lineage>
        <taxon>Bacteria</taxon>
        <taxon>Pseudomonadati</taxon>
        <taxon>Bacteroidota</taxon>
        <taxon>Flavobacteriia</taxon>
        <taxon>Flavobacteriales</taxon>
        <taxon>Flavobacteriaceae</taxon>
        <taxon>Flavobacterium</taxon>
    </lineage>
</organism>
<keyword evidence="1" id="KW-0732">Signal</keyword>
<dbReference type="AlphaFoldDB" id="A0A246GCK2"/>
<evidence type="ECO:0000313" key="2">
    <source>
        <dbReference type="EMBL" id="OWP78859.1"/>
    </source>
</evidence>
<sequence length="135" mass="15812">MKKVLFLLMTLLSIGVSSAQMEGKMIDPRFVGCWEGSEVEQLEKGISKQWKTCRFANGSCVFSFVLIDQKDNVNETYRKGTWWVENGKFYEVFDVNEAIDEYEFEFVGESIRFTDTKISGYKNTYYTFMDHKIEN</sequence>
<feature type="chain" id="PRO_5012105649" description="Lipocalin-like domain-containing protein" evidence="1">
    <location>
        <begin position="20"/>
        <end position="135"/>
    </location>
</feature>
<evidence type="ECO:0000313" key="3">
    <source>
        <dbReference type="Proteomes" id="UP000198034"/>
    </source>
</evidence>
<evidence type="ECO:0000256" key="1">
    <source>
        <dbReference type="SAM" id="SignalP"/>
    </source>
</evidence>
<dbReference type="Proteomes" id="UP000198034">
    <property type="component" value="Unassembled WGS sequence"/>
</dbReference>
<accession>A0A246GCK2</accession>
<protein>
    <recommendedName>
        <fullName evidence="4">Lipocalin-like domain-containing protein</fullName>
    </recommendedName>
</protein>
<proteinExistence type="predicted"/>
<name>A0A246GCK2_9FLAO</name>
<evidence type="ECO:0008006" key="4">
    <source>
        <dbReference type="Google" id="ProtNLM"/>
    </source>
</evidence>
<gene>
    <name evidence="2" type="ORF">BWK62_04465</name>
</gene>
<reference evidence="2 3" key="1">
    <citation type="journal article" date="2017" name="Infect. Genet. Evol.">
        <title>Comparative genome analysis of fish pathogen Flavobacterium columnare reveals extensive sequence diversity within the species.</title>
        <authorList>
            <person name="Kayansamruaj P."/>
            <person name="Dong H.T."/>
            <person name="Hirono I."/>
            <person name="Kondo H."/>
            <person name="Senapin S."/>
            <person name="Rodkhum C."/>
        </authorList>
    </citation>
    <scope>NUCLEOTIDE SEQUENCE [LARGE SCALE GENOMIC DNA]</scope>
    <source>
        <strain evidence="2 3">1214</strain>
    </source>
</reference>
<dbReference type="EMBL" id="MTCY01000008">
    <property type="protein sequence ID" value="OWP78859.1"/>
    <property type="molecule type" value="Genomic_DNA"/>
</dbReference>
<dbReference type="OrthoDB" id="1261513at2"/>